<keyword evidence="3" id="KW-1185">Reference proteome</keyword>
<dbReference type="OrthoDB" id="8613028at2"/>
<feature type="transmembrane region" description="Helical" evidence="1">
    <location>
        <begin position="203"/>
        <end position="230"/>
    </location>
</feature>
<evidence type="ECO:0000313" key="2">
    <source>
        <dbReference type="EMBL" id="PSL44561.1"/>
    </source>
</evidence>
<dbReference type="PANTHER" id="PTHR37305">
    <property type="entry name" value="INTEGRAL MEMBRANE PROTEIN-RELATED"/>
    <property type="match status" value="1"/>
</dbReference>
<organism evidence="2 3">
    <name type="scientific">Salsuginibacillus halophilus</name>
    <dbReference type="NCBI Taxonomy" id="517424"/>
    <lineage>
        <taxon>Bacteria</taxon>
        <taxon>Bacillati</taxon>
        <taxon>Bacillota</taxon>
        <taxon>Bacilli</taxon>
        <taxon>Bacillales</taxon>
        <taxon>Bacillaceae</taxon>
        <taxon>Salsuginibacillus</taxon>
    </lineage>
</organism>
<dbReference type="Pfam" id="PF12679">
    <property type="entry name" value="ABC2_membrane_2"/>
    <property type="match status" value="1"/>
</dbReference>
<comment type="caution">
    <text evidence="2">The sequence shown here is derived from an EMBL/GenBank/DDBJ whole genome shotgun (WGS) entry which is preliminary data.</text>
</comment>
<dbReference type="RefSeq" id="WP_106589030.1">
    <property type="nucleotide sequence ID" value="NZ_PYAV01000008.1"/>
</dbReference>
<dbReference type="Proteomes" id="UP000242310">
    <property type="component" value="Unassembled WGS sequence"/>
</dbReference>
<dbReference type="AlphaFoldDB" id="A0A2P8HEG8"/>
<dbReference type="EMBL" id="PYAV01000008">
    <property type="protein sequence ID" value="PSL44561.1"/>
    <property type="molecule type" value="Genomic_DNA"/>
</dbReference>
<proteinExistence type="predicted"/>
<dbReference type="GO" id="GO:0140359">
    <property type="term" value="F:ABC-type transporter activity"/>
    <property type="evidence" value="ECO:0007669"/>
    <property type="project" value="InterPro"/>
</dbReference>
<feature type="transmembrane region" description="Helical" evidence="1">
    <location>
        <begin position="21"/>
        <end position="43"/>
    </location>
</feature>
<evidence type="ECO:0000313" key="3">
    <source>
        <dbReference type="Proteomes" id="UP000242310"/>
    </source>
</evidence>
<keyword evidence="1" id="KW-0472">Membrane</keyword>
<evidence type="ECO:0000256" key="1">
    <source>
        <dbReference type="SAM" id="Phobius"/>
    </source>
</evidence>
<feature type="transmembrane region" description="Helical" evidence="1">
    <location>
        <begin position="155"/>
        <end position="183"/>
    </location>
</feature>
<feature type="transmembrane region" description="Helical" evidence="1">
    <location>
        <begin position="237"/>
        <end position="256"/>
    </location>
</feature>
<protein>
    <submittedName>
        <fullName evidence="2">ABC-2 type transport system permease protein</fullName>
    </submittedName>
</protein>
<keyword evidence="1" id="KW-1133">Transmembrane helix</keyword>
<dbReference type="GO" id="GO:0005886">
    <property type="term" value="C:plasma membrane"/>
    <property type="evidence" value="ECO:0007669"/>
    <property type="project" value="UniProtKB-SubCell"/>
</dbReference>
<gene>
    <name evidence="2" type="ORF">B0H94_108174</name>
</gene>
<sequence>MASFINLLKNEHMKLFKRTGTMVMVAVMLLAVLGAGAVSKFMINPDTQSDWQAELEAENIQFENMLDESNQTSAEQERMQEQLALNNYRLENNKPPVNSETLWGFMIDASNLTGLAALFTIVAASSILAHEFSQGTIKLLLIRPVKRSKILQSKYVTAMMFSGMLLVLIFAFSFLTGSLLFGFHGIDQSHLVYQEGRVVEQPMFMYVAQLFSLNSVEVLMMGTFAFMVAAIFKNSSFAIGISIFLLFTGPQLVQVLNDYGWAKYILFAHTNLQQYIHGTPIVEGMTFSFSISMLVIYFVIFLTLAWISFEKRDVTA</sequence>
<feature type="transmembrane region" description="Helical" evidence="1">
    <location>
        <begin position="287"/>
        <end position="309"/>
    </location>
</feature>
<name>A0A2P8HEG8_9BACI</name>
<dbReference type="PANTHER" id="PTHR37305:SF1">
    <property type="entry name" value="MEMBRANE PROTEIN"/>
    <property type="match status" value="1"/>
</dbReference>
<keyword evidence="1" id="KW-0812">Transmembrane</keyword>
<feature type="transmembrane region" description="Helical" evidence="1">
    <location>
        <begin position="112"/>
        <end position="134"/>
    </location>
</feature>
<accession>A0A2P8HEG8</accession>
<reference evidence="2 3" key="1">
    <citation type="submission" date="2018-03" db="EMBL/GenBank/DDBJ databases">
        <title>Genomic Encyclopedia of Type Strains, Phase III (KMG-III): the genomes of soil and plant-associated and newly described type strains.</title>
        <authorList>
            <person name="Whitman W."/>
        </authorList>
    </citation>
    <scope>NUCLEOTIDE SEQUENCE [LARGE SCALE GENOMIC DNA]</scope>
    <source>
        <strain evidence="2 3">CGMCC 1.07653</strain>
    </source>
</reference>